<name>A0A6N8JCN1_9BACT</name>
<reference evidence="2 3" key="1">
    <citation type="submission" date="2019-12" db="EMBL/GenBank/DDBJ databases">
        <title>The draft genomic sequence of strain Chitinophaga oryziterrae JCM 16595.</title>
        <authorList>
            <person name="Zhang X."/>
        </authorList>
    </citation>
    <scope>NUCLEOTIDE SEQUENCE [LARGE SCALE GENOMIC DNA]</scope>
    <source>
        <strain evidence="2 3">JCM 16595</strain>
    </source>
</reference>
<evidence type="ECO:0000313" key="3">
    <source>
        <dbReference type="Proteomes" id="UP000468388"/>
    </source>
</evidence>
<protein>
    <submittedName>
        <fullName evidence="2">DUF4209 domain-containing protein</fullName>
    </submittedName>
</protein>
<evidence type="ECO:0000259" key="1">
    <source>
        <dbReference type="Pfam" id="PF13910"/>
    </source>
</evidence>
<dbReference type="Proteomes" id="UP000468388">
    <property type="component" value="Unassembled WGS sequence"/>
</dbReference>
<evidence type="ECO:0000313" key="2">
    <source>
        <dbReference type="EMBL" id="MVT42188.1"/>
    </source>
</evidence>
<organism evidence="2 3">
    <name type="scientific">Chitinophaga oryziterrae</name>
    <dbReference type="NCBI Taxonomy" id="1031224"/>
    <lineage>
        <taxon>Bacteria</taxon>
        <taxon>Pseudomonadati</taxon>
        <taxon>Bacteroidota</taxon>
        <taxon>Chitinophagia</taxon>
        <taxon>Chitinophagales</taxon>
        <taxon>Chitinophagaceae</taxon>
        <taxon>Chitinophaga</taxon>
    </lineage>
</organism>
<dbReference type="InterPro" id="IPR025209">
    <property type="entry name" value="DUF4209"/>
</dbReference>
<dbReference type="OrthoDB" id="1123152at2"/>
<feature type="domain" description="DUF4209" evidence="1">
    <location>
        <begin position="486"/>
        <end position="575"/>
    </location>
</feature>
<sequence>MGIHEIILQELKRFEDDPQSVIDSEDNILSIIRAKIPEGTEIDDYSMAEVRAFSFIENSDYGQKNWKTYFGPTYHVISDNEYVEHFKLSDITDKTIGYWETRSISCKHPALIARYAGLVWVFKGKLTAKKPEPSTTGKLYIESLIKCFKEGRYSSSNSLYTKLRRAAELASTLKFEDLKMEAIDSIIDLENAIVRMDLAGTWLRSFEILVDNKHIPISDEMTNNLIERLENAFMLCLEKEGQRSYERHSADEAFKVLAKYYLRHKRTDDLIRIVSKIHKVYDELIDNAEEFRKHILTEKLYFHIKKYGSKDQINALLKRLRKNESTLIRHLKPYSIEMEIPRDVFIHYSEKALAGSFEEVLHRIALESIPNTDLIPTQAQGIYDLINKSIHDEHGRKLSSIKGLKEDPEGNKIHSLSKHLDLSSVFLRDVIKKGKERHIITLENVMSHMRQSTIFYPERHKILEKGIHAFLKRDFTIAMHLIIPQIESACLNLLDQADGNVRREGKNNGMNVRMFDSILSDHTFVNTVSPNTATYLRTVLTSDQGWNLRNIVCHGLSTGQTFSEKHANRLFVILLYLGVYVYTDHVPEP</sequence>
<keyword evidence="3" id="KW-1185">Reference proteome</keyword>
<accession>A0A6N8JCN1</accession>
<dbReference type="EMBL" id="WRXO01000004">
    <property type="protein sequence ID" value="MVT42188.1"/>
    <property type="molecule type" value="Genomic_DNA"/>
</dbReference>
<dbReference type="RefSeq" id="WP_157300815.1">
    <property type="nucleotide sequence ID" value="NZ_BAAAZB010000005.1"/>
</dbReference>
<dbReference type="AlphaFoldDB" id="A0A6N8JCN1"/>
<proteinExistence type="predicted"/>
<gene>
    <name evidence="2" type="ORF">GO495_16475</name>
</gene>
<dbReference type="Pfam" id="PF13910">
    <property type="entry name" value="DUF4209"/>
    <property type="match status" value="1"/>
</dbReference>
<comment type="caution">
    <text evidence="2">The sequence shown here is derived from an EMBL/GenBank/DDBJ whole genome shotgun (WGS) entry which is preliminary data.</text>
</comment>